<feature type="region of interest" description="Disordered" evidence="1">
    <location>
        <begin position="367"/>
        <end position="414"/>
    </location>
</feature>
<keyword evidence="3" id="KW-1185">Reference proteome</keyword>
<dbReference type="OrthoDB" id="6352388at2759"/>
<dbReference type="InParanoid" id="E9G9T2"/>
<proteinExistence type="predicted"/>
<dbReference type="KEGG" id="dpx:DAPPUDRAFT_315455"/>
<organism evidence="2 3">
    <name type="scientific">Daphnia pulex</name>
    <name type="common">Water flea</name>
    <dbReference type="NCBI Taxonomy" id="6669"/>
    <lineage>
        <taxon>Eukaryota</taxon>
        <taxon>Metazoa</taxon>
        <taxon>Ecdysozoa</taxon>
        <taxon>Arthropoda</taxon>
        <taxon>Crustacea</taxon>
        <taxon>Branchiopoda</taxon>
        <taxon>Diplostraca</taxon>
        <taxon>Cladocera</taxon>
        <taxon>Anomopoda</taxon>
        <taxon>Daphniidae</taxon>
        <taxon>Daphnia</taxon>
    </lineage>
</organism>
<feature type="compositionally biased region" description="Basic and acidic residues" evidence="1">
    <location>
        <begin position="49"/>
        <end position="59"/>
    </location>
</feature>
<accession>E9G9T2</accession>
<dbReference type="AlphaFoldDB" id="E9G9T2"/>
<feature type="compositionally biased region" description="Basic and acidic residues" evidence="1">
    <location>
        <begin position="135"/>
        <end position="145"/>
    </location>
</feature>
<feature type="compositionally biased region" description="Basic and acidic residues" evidence="1">
    <location>
        <begin position="369"/>
        <end position="382"/>
    </location>
</feature>
<dbReference type="HOGENOM" id="CLU_664418_0_0_1"/>
<evidence type="ECO:0000256" key="1">
    <source>
        <dbReference type="SAM" id="MobiDB-lite"/>
    </source>
</evidence>
<feature type="compositionally biased region" description="Basic and acidic residues" evidence="1">
    <location>
        <begin position="405"/>
        <end position="414"/>
    </location>
</feature>
<reference evidence="2 3" key="1">
    <citation type="journal article" date="2011" name="Science">
        <title>The ecoresponsive genome of Daphnia pulex.</title>
        <authorList>
            <person name="Colbourne J.K."/>
            <person name="Pfrender M.E."/>
            <person name="Gilbert D."/>
            <person name="Thomas W.K."/>
            <person name="Tucker A."/>
            <person name="Oakley T.H."/>
            <person name="Tokishita S."/>
            <person name="Aerts A."/>
            <person name="Arnold G.J."/>
            <person name="Basu M.K."/>
            <person name="Bauer D.J."/>
            <person name="Caceres C.E."/>
            <person name="Carmel L."/>
            <person name="Casola C."/>
            <person name="Choi J.H."/>
            <person name="Detter J.C."/>
            <person name="Dong Q."/>
            <person name="Dusheyko S."/>
            <person name="Eads B.D."/>
            <person name="Frohlich T."/>
            <person name="Geiler-Samerotte K.A."/>
            <person name="Gerlach D."/>
            <person name="Hatcher P."/>
            <person name="Jogdeo S."/>
            <person name="Krijgsveld J."/>
            <person name="Kriventseva E.V."/>
            <person name="Kultz D."/>
            <person name="Laforsch C."/>
            <person name="Lindquist E."/>
            <person name="Lopez J."/>
            <person name="Manak J.R."/>
            <person name="Muller J."/>
            <person name="Pangilinan J."/>
            <person name="Patwardhan R.P."/>
            <person name="Pitluck S."/>
            <person name="Pritham E.J."/>
            <person name="Rechtsteiner A."/>
            <person name="Rho M."/>
            <person name="Rogozin I.B."/>
            <person name="Sakarya O."/>
            <person name="Salamov A."/>
            <person name="Schaack S."/>
            <person name="Shapiro H."/>
            <person name="Shiga Y."/>
            <person name="Skalitzky C."/>
            <person name="Smith Z."/>
            <person name="Souvorov A."/>
            <person name="Sung W."/>
            <person name="Tang Z."/>
            <person name="Tsuchiya D."/>
            <person name="Tu H."/>
            <person name="Vos H."/>
            <person name="Wang M."/>
            <person name="Wolf Y.I."/>
            <person name="Yamagata H."/>
            <person name="Yamada T."/>
            <person name="Ye Y."/>
            <person name="Shaw J.R."/>
            <person name="Andrews J."/>
            <person name="Crease T.J."/>
            <person name="Tang H."/>
            <person name="Lucas S.M."/>
            <person name="Robertson H.M."/>
            <person name="Bork P."/>
            <person name="Koonin E.V."/>
            <person name="Zdobnov E.M."/>
            <person name="Grigoriev I.V."/>
            <person name="Lynch M."/>
            <person name="Boore J.L."/>
        </authorList>
    </citation>
    <scope>NUCLEOTIDE SEQUENCE [LARGE SCALE GENOMIC DNA]</scope>
</reference>
<name>E9G9T2_DAPPU</name>
<feature type="region of interest" description="Disordered" evidence="1">
    <location>
        <begin position="126"/>
        <end position="188"/>
    </location>
</feature>
<dbReference type="EMBL" id="GL732536">
    <property type="protein sequence ID" value="EFX83829.1"/>
    <property type="molecule type" value="Genomic_DNA"/>
</dbReference>
<feature type="region of interest" description="Disordered" evidence="1">
    <location>
        <begin position="1"/>
        <end position="93"/>
    </location>
</feature>
<protein>
    <submittedName>
        <fullName evidence="2">Uncharacterized protein</fullName>
    </submittedName>
</protein>
<evidence type="ECO:0000313" key="3">
    <source>
        <dbReference type="Proteomes" id="UP000000305"/>
    </source>
</evidence>
<sequence>MNREPPKNVYSNNRLRKIAPAADHSTTSRSSHHQHTSAPDNSGVRISNKPRETKVDRSLHFNKSQSKYQKHFEPNSPTKTLGELKAPKRLNEGPVMRQSLLNLKHPSRPGDLGIPLAHSYVQRKVSNNTQSYHQPTDKKPRKNFDYLEPQSSSFGVKRGRLHSDNPSVWSPFQDSPKQLPDEVSRSELSSVNEHVKGFMTALADTFEEVVKDNPEFVTATLSAKEELLKKLRSYAKRQHELEVDEDHIDMDEVISESALSVPEQLKDSYRVPFDSMYNRSQDSDVFSGESSELKTPLPLNKMTSNFAATAHSSAAPAAHRFKSNFTPRQFLPRFQRGLGMSSNGSVRLASDTVSSKGSLEGNLSLSQHHYKDYPEDKSESFDSRLPMSNRDKQPYYPQYYSLSHFQDHSNNRPF</sequence>
<gene>
    <name evidence="2" type="ORF">DAPPUDRAFT_315455</name>
</gene>
<evidence type="ECO:0000313" key="2">
    <source>
        <dbReference type="EMBL" id="EFX83829.1"/>
    </source>
</evidence>
<dbReference type="Proteomes" id="UP000000305">
    <property type="component" value="Unassembled WGS sequence"/>
</dbReference>
<feature type="compositionally biased region" description="Polar residues" evidence="1">
    <location>
        <begin position="164"/>
        <end position="176"/>
    </location>
</feature>